<dbReference type="PROSITE" id="PS00124">
    <property type="entry name" value="FBPASE"/>
    <property type="match status" value="1"/>
</dbReference>
<gene>
    <name evidence="15" type="ORF">ACA1_200220</name>
</gene>
<evidence type="ECO:0000256" key="1">
    <source>
        <dbReference type="ARBA" id="ARBA00001273"/>
    </source>
</evidence>
<dbReference type="GO" id="GO:0042132">
    <property type="term" value="F:fructose 1,6-bisphosphate 1-phosphatase activity"/>
    <property type="evidence" value="ECO:0007669"/>
    <property type="project" value="UniProtKB-EC"/>
</dbReference>
<dbReference type="KEGG" id="acan:ACA1_200220"/>
<evidence type="ECO:0000256" key="2">
    <source>
        <dbReference type="ARBA" id="ARBA00001946"/>
    </source>
</evidence>
<comment type="pathway">
    <text evidence="10">Carbohydrate biosynthesis.</text>
</comment>
<dbReference type="InterPro" id="IPR044015">
    <property type="entry name" value="FBPase_C_dom"/>
</dbReference>
<feature type="domain" description="Fructose-1-6-bisphosphatase class 1 C-terminal" evidence="14">
    <location>
        <begin position="204"/>
        <end position="330"/>
    </location>
</feature>
<comment type="subunit">
    <text evidence="4">Homotetramer.</text>
</comment>
<proteinExistence type="inferred from homology"/>
<protein>
    <recommendedName>
        <fullName evidence="5">fructose-bisphosphatase</fullName>
        <ecNumber evidence="5">3.1.3.11</ecNumber>
    </recommendedName>
    <alternativeName>
        <fullName evidence="11">D-fructose-1,6-bisphosphate 1-phosphohydrolase</fullName>
    </alternativeName>
</protein>
<dbReference type="InterPro" id="IPR020548">
    <property type="entry name" value="Fructose_bisphosphatase_AS"/>
</dbReference>
<dbReference type="FunFam" id="3.40.190.80:FF:000001">
    <property type="entry name" value="Fructose-1,6-bisphosphatase class 1"/>
    <property type="match status" value="1"/>
</dbReference>
<evidence type="ECO:0000256" key="5">
    <source>
        <dbReference type="ARBA" id="ARBA00013093"/>
    </source>
</evidence>
<dbReference type="VEuPathDB" id="AmoebaDB:ACA1_200220"/>
<reference evidence="15 16" key="1">
    <citation type="journal article" date="2013" name="Genome Biol.">
        <title>Genome of Acanthamoeba castellanii highlights extensive lateral gene transfer and early evolution of tyrosine kinase signaling.</title>
        <authorList>
            <person name="Clarke M."/>
            <person name="Lohan A.J."/>
            <person name="Liu B."/>
            <person name="Lagkouvardos I."/>
            <person name="Roy S."/>
            <person name="Zafar N."/>
            <person name="Bertelli C."/>
            <person name="Schilde C."/>
            <person name="Kianianmomeni A."/>
            <person name="Burglin T.R."/>
            <person name="Frech C."/>
            <person name="Turcotte B."/>
            <person name="Kopec K.O."/>
            <person name="Synnott J.M."/>
            <person name="Choo C."/>
            <person name="Paponov I."/>
            <person name="Finkler A."/>
            <person name="Soon Heng Tan C."/>
            <person name="Hutchins A.P."/>
            <person name="Weinmeier T."/>
            <person name="Rattei T."/>
            <person name="Chu J.S."/>
            <person name="Gimenez G."/>
            <person name="Irimia M."/>
            <person name="Rigden D.J."/>
            <person name="Fitzpatrick D.A."/>
            <person name="Lorenzo-Morales J."/>
            <person name="Bateman A."/>
            <person name="Chiu C.H."/>
            <person name="Tang P."/>
            <person name="Hegemann P."/>
            <person name="Fromm H."/>
            <person name="Raoult D."/>
            <person name="Greub G."/>
            <person name="Miranda-Saavedra D."/>
            <person name="Chen N."/>
            <person name="Nash P."/>
            <person name="Ginger M.L."/>
            <person name="Horn M."/>
            <person name="Schaap P."/>
            <person name="Caler L."/>
            <person name="Loftus B."/>
        </authorList>
    </citation>
    <scope>NUCLEOTIDE SEQUENCE [LARGE SCALE GENOMIC DNA]</scope>
    <source>
        <strain evidence="15 16">Neff</strain>
    </source>
</reference>
<evidence type="ECO:0000256" key="6">
    <source>
        <dbReference type="ARBA" id="ARBA00022723"/>
    </source>
</evidence>
<dbReference type="NCBIfam" id="NF006779">
    <property type="entry name" value="PRK09293.1-3"/>
    <property type="match status" value="1"/>
</dbReference>
<accession>L8H3E2</accession>
<comment type="catalytic activity">
    <reaction evidence="1">
        <text>beta-D-fructose 1,6-bisphosphate + H2O = beta-D-fructose 6-phosphate + phosphate</text>
        <dbReference type="Rhea" id="RHEA:11064"/>
        <dbReference type="ChEBI" id="CHEBI:15377"/>
        <dbReference type="ChEBI" id="CHEBI:32966"/>
        <dbReference type="ChEBI" id="CHEBI:43474"/>
        <dbReference type="ChEBI" id="CHEBI:57634"/>
        <dbReference type="EC" id="3.1.3.11"/>
    </reaction>
</comment>
<dbReference type="Proteomes" id="UP000011083">
    <property type="component" value="Unassembled WGS sequence"/>
</dbReference>
<evidence type="ECO:0000256" key="11">
    <source>
        <dbReference type="ARBA" id="ARBA00032973"/>
    </source>
</evidence>
<comment type="cofactor">
    <cofactor evidence="2">
        <name>Mg(2+)</name>
        <dbReference type="ChEBI" id="CHEBI:18420"/>
    </cofactor>
</comment>
<dbReference type="SUPFAM" id="SSF56655">
    <property type="entry name" value="Carbohydrate phosphatase"/>
    <property type="match status" value="1"/>
</dbReference>
<dbReference type="InterPro" id="IPR033391">
    <property type="entry name" value="FBPase_N"/>
</dbReference>
<dbReference type="GO" id="GO:0005829">
    <property type="term" value="C:cytosol"/>
    <property type="evidence" value="ECO:0007669"/>
    <property type="project" value="TreeGrafter"/>
</dbReference>
<evidence type="ECO:0000256" key="12">
    <source>
        <dbReference type="RuleBase" id="RU000508"/>
    </source>
</evidence>
<dbReference type="GO" id="GO:0006000">
    <property type="term" value="P:fructose metabolic process"/>
    <property type="evidence" value="ECO:0007669"/>
    <property type="project" value="TreeGrafter"/>
</dbReference>
<dbReference type="HAMAP" id="MF_01855">
    <property type="entry name" value="FBPase_class1"/>
    <property type="match status" value="1"/>
</dbReference>
<dbReference type="Pfam" id="PF18913">
    <property type="entry name" value="FBPase_C"/>
    <property type="match status" value="1"/>
</dbReference>
<dbReference type="STRING" id="1257118.L8H3E2"/>
<keyword evidence="6" id="KW-0479">Metal-binding</keyword>
<dbReference type="PANTHER" id="PTHR11556">
    <property type="entry name" value="FRUCTOSE-1,6-BISPHOSPHATASE-RELATED"/>
    <property type="match status" value="1"/>
</dbReference>
<keyword evidence="16" id="KW-1185">Reference proteome</keyword>
<dbReference type="PRINTS" id="PR00115">
    <property type="entry name" value="F16BPHPHTASE"/>
</dbReference>
<keyword evidence="8" id="KW-0460">Magnesium</keyword>
<dbReference type="AlphaFoldDB" id="L8H3E2"/>
<evidence type="ECO:0000256" key="10">
    <source>
        <dbReference type="ARBA" id="ARBA00024331"/>
    </source>
</evidence>
<evidence type="ECO:0000259" key="13">
    <source>
        <dbReference type="Pfam" id="PF00316"/>
    </source>
</evidence>
<dbReference type="RefSeq" id="XP_004341817.1">
    <property type="nucleotide sequence ID" value="XM_004341769.1"/>
</dbReference>
<dbReference type="GeneID" id="14920555"/>
<dbReference type="OrthoDB" id="10256725at2759"/>
<dbReference type="OMA" id="YIPENCP"/>
<dbReference type="Pfam" id="PF00316">
    <property type="entry name" value="FBPase"/>
    <property type="match status" value="1"/>
</dbReference>
<evidence type="ECO:0000256" key="4">
    <source>
        <dbReference type="ARBA" id="ARBA00011881"/>
    </source>
</evidence>
<dbReference type="GO" id="GO:0006094">
    <property type="term" value="P:gluconeogenesis"/>
    <property type="evidence" value="ECO:0007669"/>
    <property type="project" value="TreeGrafter"/>
</dbReference>
<evidence type="ECO:0000256" key="8">
    <source>
        <dbReference type="ARBA" id="ARBA00022842"/>
    </source>
</evidence>
<evidence type="ECO:0000313" key="15">
    <source>
        <dbReference type="EMBL" id="ELR19725.1"/>
    </source>
</evidence>
<dbReference type="FunFam" id="3.30.540.10:FF:000002">
    <property type="entry name" value="Fructose-1,6-bisphosphatase class 1"/>
    <property type="match status" value="1"/>
</dbReference>
<dbReference type="PIRSF" id="PIRSF000904">
    <property type="entry name" value="FBPtase_SBPase"/>
    <property type="match status" value="1"/>
</dbReference>
<dbReference type="GO" id="GO:0046872">
    <property type="term" value="F:metal ion binding"/>
    <property type="evidence" value="ECO:0007669"/>
    <property type="project" value="UniProtKB-KW"/>
</dbReference>
<name>L8H3E2_ACACF</name>
<dbReference type="CDD" id="cd00354">
    <property type="entry name" value="FBPase"/>
    <property type="match status" value="1"/>
</dbReference>
<evidence type="ECO:0000259" key="14">
    <source>
        <dbReference type="Pfam" id="PF18913"/>
    </source>
</evidence>
<dbReference type="InterPro" id="IPR000146">
    <property type="entry name" value="FBPase_class-1"/>
</dbReference>
<dbReference type="NCBIfam" id="NF006778">
    <property type="entry name" value="PRK09293.1-1"/>
    <property type="match status" value="1"/>
</dbReference>
<evidence type="ECO:0000313" key="16">
    <source>
        <dbReference type="Proteomes" id="UP000011083"/>
    </source>
</evidence>
<dbReference type="Gene3D" id="3.40.190.80">
    <property type="match status" value="1"/>
</dbReference>
<dbReference type="InterPro" id="IPR028343">
    <property type="entry name" value="FBPtase"/>
</dbReference>
<sequence>METQGRQAYPMTLTQFILEEQHHHPTAQGDLSILLHAIEIASKYVSAQVRAAGIFDLYGVEGTTNVQGEVVKKLDVIANEAFITALKRSKKVCVMVSEENEHPIVVEASLGKYVAVFDPLDGSSNIDANVSIGTIFGIYHRKSAKGTTDYTEDLLQPGNKLVAAGYTLYGTATMLVLSSGNGVNGFTLDTTAGEFVLTHPNIRVPPKGNIYSVNEGNSAFWYEPVTRYVDSVKNPPKGNPYSLRYVGSMVADVHRTLVYGGIFMYPADKRSKQGKLRLLYEANPMAFLMEQAGGKGTTGTGRILDLEPKGIHDRCPVFLGSTDLINELEGFFAAASEDKAAL</sequence>
<dbReference type="PIRSF" id="PIRSF500210">
    <property type="entry name" value="FBPtase"/>
    <property type="match status" value="1"/>
</dbReference>
<comment type="similarity">
    <text evidence="3 12">Belongs to the FBPase class 1 family.</text>
</comment>
<evidence type="ECO:0000256" key="9">
    <source>
        <dbReference type="ARBA" id="ARBA00023277"/>
    </source>
</evidence>
<dbReference type="EC" id="3.1.3.11" evidence="5"/>
<evidence type="ECO:0000256" key="3">
    <source>
        <dbReference type="ARBA" id="ARBA00010941"/>
    </source>
</evidence>
<keyword evidence="9 12" id="KW-0119">Carbohydrate metabolism</keyword>
<keyword evidence="7 12" id="KW-0378">Hydrolase</keyword>
<dbReference type="PANTHER" id="PTHR11556:SF1">
    <property type="entry name" value="FRUCTOSE-BISPHOSPHATASE"/>
    <property type="match status" value="1"/>
</dbReference>
<feature type="domain" description="Fructose-1-6-bisphosphatase class I N-terminal" evidence="13">
    <location>
        <begin position="11"/>
        <end position="200"/>
    </location>
</feature>
<dbReference type="GO" id="GO:0006002">
    <property type="term" value="P:fructose 6-phosphate metabolic process"/>
    <property type="evidence" value="ECO:0007669"/>
    <property type="project" value="TreeGrafter"/>
</dbReference>
<dbReference type="GO" id="GO:0030388">
    <property type="term" value="P:fructose 1,6-bisphosphate metabolic process"/>
    <property type="evidence" value="ECO:0007669"/>
    <property type="project" value="TreeGrafter"/>
</dbReference>
<dbReference type="EMBL" id="KB007932">
    <property type="protein sequence ID" value="ELR19725.1"/>
    <property type="molecule type" value="Genomic_DNA"/>
</dbReference>
<evidence type="ECO:0000256" key="7">
    <source>
        <dbReference type="ARBA" id="ARBA00022801"/>
    </source>
</evidence>
<organism evidence="15 16">
    <name type="scientific">Acanthamoeba castellanii (strain ATCC 30010 / Neff)</name>
    <dbReference type="NCBI Taxonomy" id="1257118"/>
    <lineage>
        <taxon>Eukaryota</taxon>
        <taxon>Amoebozoa</taxon>
        <taxon>Discosea</taxon>
        <taxon>Longamoebia</taxon>
        <taxon>Centramoebida</taxon>
        <taxon>Acanthamoebidae</taxon>
        <taxon>Acanthamoeba</taxon>
    </lineage>
</organism>
<dbReference type="Gene3D" id="3.30.540.10">
    <property type="entry name" value="Fructose-1,6-Bisphosphatase, subunit A, domain 1"/>
    <property type="match status" value="1"/>
</dbReference>
<dbReference type="GO" id="GO:0005986">
    <property type="term" value="P:sucrose biosynthetic process"/>
    <property type="evidence" value="ECO:0007669"/>
    <property type="project" value="TreeGrafter"/>
</dbReference>